<dbReference type="InterPro" id="IPR013324">
    <property type="entry name" value="RNA_pol_sigma_r3/r4-like"/>
</dbReference>
<dbReference type="SUPFAM" id="SSF88659">
    <property type="entry name" value="Sigma3 and sigma4 domains of RNA polymerase sigma factors"/>
    <property type="match status" value="1"/>
</dbReference>
<keyword evidence="9" id="KW-1185">Reference proteome</keyword>
<dbReference type="InterPro" id="IPR007627">
    <property type="entry name" value="RNA_pol_sigma70_r2"/>
</dbReference>
<name>A0ABV9UF03_9ACTN</name>
<proteinExistence type="inferred from homology"/>
<dbReference type="InterPro" id="IPR013325">
    <property type="entry name" value="RNA_pol_sigma_r2"/>
</dbReference>
<dbReference type="Gene3D" id="1.10.1740.10">
    <property type="match status" value="1"/>
</dbReference>
<evidence type="ECO:0000259" key="6">
    <source>
        <dbReference type="Pfam" id="PF04542"/>
    </source>
</evidence>
<dbReference type="PANTHER" id="PTHR30173">
    <property type="entry name" value="SIGMA 19 FACTOR"/>
    <property type="match status" value="1"/>
</dbReference>
<keyword evidence="3" id="KW-0805">Transcription regulation</keyword>
<dbReference type="RefSeq" id="WP_378265118.1">
    <property type="nucleotide sequence ID" value="NZ_JBHSIT010000020.1"/>
</dbReference>
<dbReference type="NCBIfam" id="TIGR02937">
    <property type="entry name" value="sigma70-ECF"/>
    <property type="match status" value="1"/>
</dbReference>
<dbReference type="Gene3D" id="3.10.450.50">
    <property type="match status" value="1"/>
</dbReference>
<dbReference type="PANTHER" id="PTHR30173:SF43">
    <property type="entry name" value="ECF RNA POLYMERASE SIGMA FACTOR SIGI-RELATED"/>
    <property type="match status" value="1"/>
</dbReference>
<evidence type="ECO:0000256" key="4">
    <source>
        <dbReference type="ARBA" id="ARBA00023082"/>
    </source>
</evidence>
<dbReference type="InterPro" id="IPR036388">
    <property type="entry name" value="WH-like_DNA-bd_sf"/>
</dbReference>
<comment type="similarity">
    <text evidence="1">Belongs to the sigma-70 factor family. ECF subfamily.</text>
</comment>
<dbReference type="InterPro" id="IPR014284">
    <property type="entry name" value="RNA_pol_sigma-70_dom"/>
</dbReference>
<evidence type="ECO:0000313" key="9">
    <source>
        <dbReference type="Proteomes" id="UP001595872"/>
    </source>
</evidence>
<dbReference type="SUPFAM" id="SSF54427">
    <property type="entry name" value="NTF2-like"/>
    <property type="match status" value="1"/>
</dbReference>
<reference evidence="9" key="1">
    <citation type="journal article" date="2019" name="Int. J. Syst. Evol. Microbiol.">
        <title>The Global Catalogue of Microorganisms (GCM) 10K type strain sequencing project: providing services to taxonomists for standard genome sequencing and annotation.</title>
        <authorList>
            <consortium name="The Broad Institute Genomics Platform"/>
            <consortium name="The Broad Institute Genome Sequencing Center for Infectious Disease"/>
            <person name="Wu L."/>
            <person name="Ma J."/>
        </authorList>
    </citation>
    <scope>NUCLEOTIDE SEQUENCE [LARGE SCALE GENOMIC DNA]</scope>
    <source>
        <strain evidence="9">KLKA75</strain>
    </source>
</reference>
<dbReference type="InterPro" id="IPR032710">
    <property type="entry name" value="NTF2-like_dom_sf"/>
</dbReference>
<evidence type="ECO:0000256" key="5">
    <source>
        <dbReference type="ARBA" id="ARBA00023163"/>
    </source>
</evidence>
<evidence type="ECO:0000256" key="2">
    <source>
        <dbReference type="ARBA" id="ARBA00011344"/>
    </source>
</evidence>
<dbReference type="EMBL" id="JBHSIT010000020">
    <property type="protein sequence ID" value="MFC4913825.1"/>
    <property type="molecule type" value="Genomic_DNA"/>
</dbReference>
<dbReference type="NCBIfam" id="NF007214">
    <property type="entry name" value="PRK09636.1"/>
    <property type="match status" value="1"/>
</dbReference>
<accession>A0ABV9UF03</accession>
<keyword evidence="5" id="KW-0804">Transcription</keyword>
<evidence type="ECO:0000313" key="8">
    <source>
        <dbReference type="EMBL" id="MFC4913825.1"/>
    </source>
</evidence>
<evidence type="ECO:0000259" key="7">
    <source>
        <dbReference type="Pfam" id="PF08281"/>
    </source>
</evidence>
<dbReference type="Pfam" id="PF08281">
    <property type="entry name" value="Sigma70_r4_2"/>
    <property type="match status" value="1"/>
</dbReference>
<sequence>MKDEDEVPAAFEAIRGRLMGVAYALLGSVDEAEDVVQEAWLRLCSTDPDRIEDPTGWLIVTVSRIARDVLKSARYRREEYVGPWLPEPVVAAAGPSRPDAAADPADRVTFDETLSMAMLVVLESLTPAERTAFVLHDVFGLPFDEVGRVVGRSAPACRQLAARARRYAAARAPRFEASLAEQEQVVSAFATACATGDLASLLTLLDSDVVLRSDGGGVVSAARRPLHGAERVARYLAGIARRQPDSALRPVTVNGRAGLLRTHRSAVTGVMAVAVADGRVTCVDFVRNPDKLLHVRAF</sequence>
<dbReference type="Pfam" id="PF04542">
    <property type="entry name" value="Sigma70_r2"/>
    <property type="match status" value="1"/>
</dbReference>
<comment type="subunit">
    <text evidence="2">Interacts transiently with the RNA polymerase catalytic core formed by RpoA, RpoB, RpoC and RpoZ (2 alpha, 1 beta, 1 beta' and 1 omega subunit) to form the RNA polymerase holoenzyme that can initiate transcription.</text>
</comment>
<keyword evidence="4" id="KW-0731">Sigma factor</keyword>
<feature type="domain" description="RNA polymerase sigma factor 70 region 4 type 2" evidence="7">
    <location>
        <begin position="117"/>
        <end position="166"/>
    </location>
</feature>
<evidence type="ECO:0000256" key="3">
    <source>
        <dbReference type="ARBA" id="ARBA00023015"/>
    </source>
</evidence>
<dbReference type="Proteomes" id="UP001595872">
    <property type="component" value="Unassembled WGS sequence"/>
</dbReference>
<organism evidence="8 9">
    <name type="scientific">Actinomadura gamaensis</name>
    <dbReference type="NCBI Taxonomy" id="1763541"/>
    <lineage>
        <taxon>Bacteria</taxon>
        <taxon>Bacillati</taxon>
        <taxon>Actinomycetota</taxon>
        <taxon>Actinomycetes</taxon>
        <taxon>Streptosporangiales</taxon>
        <taxon>Thermomonosporaceae</taxon>
        <taxon>Actinomadura</taxon>
    </lineage>
</organism>
<dbReference type="InterPro" id="IPR013249">
    <property type="entry name" value="RNA_pol_sigma70_r4_t2"/>
</dbReference>
<feature type="domain" description="RNA polymerase sigma-70 region 2" evidence="6">
    <location>
        <begin position="11"/>
        <end position="74"/>
    </location>
</feature>
<evidence type="ECO:0000256" key="1">
    <source>
        <dbReference type="ARBA" id="ARBA00010641"/>
    </source>
</evidence>
<dbReference type="SUPFAM" id="SSF88946">
    <property type="entry name" value="Sigma2 domain of RNA polymerase sigma factors"/>
    <property type="match status" value="1"/>
</dbReference>
<protein>
    <submittedName>
        <fullName evidence="8">RNA polymerase sigma factor SigJ</fullName>
    </submittedName>
</protein>
<comment type="caution">
    <text evidence="8">The sequence shown here is derived from an EMBL/GenBank/DDBJ whole genome shotgun (WGS) entry which is preliminary data.</text>
</comment>
<dbReference type="Gene3D" id="1.10.10.10">
    <property type="entry name" value="Winged helix-like DNA-binding domain superfamily/Winged helix DNA-binding domain"/>
    <property type="match status" value="1"/>
</dbReference>
<dbReference type="InterPro" id="IPR052704">
    <property type="entry name" value="ECF_Sigma-70_Domain"/>
</dbReference>
<gene>
    <name evidence="8" type="primary">sigJ</name>
    <name evidence="8" type="ORF">ACFPCY_41525</name>
</gene>